<comment type="function">
    <text evidence="3">Purine nucleoside enzyme that catalyzes the phosphorolysis of adenosine and inosine nucleosides, yielding D-ribose 1-phosphate and the respective free bases, adenine and hypoxanthine. Also catalyzes the phosphorolysis of S-methyl-5'-thioadenosine into adenine and S-methyl-5-thio-alpha-D-ribose 1-phosphate. Also has adenosine deaminase activity.</text>
</comment>
<dbReference type="Pfam" id="PF02578">
    <property type="entry name" value="Cu-oxidase_4"/>
    <property type="match status" value="1"/>
</dbReference>
<keyword evidence="7" id="KW-0378">Hydrolase</keyword>
<keyword evidence="5" id="KW-0808">Transferase</keyword>
<comment type="similarity">
    <text evidence="4 12">Belongs to the purine nucleoside phosphorylase YfiH/LACC1 family.</text>
</comment>
<dbReference type="PANTHER" id="PTHR30616">
    <property type="entry name" value="UNCHARACTERIZED PROTEIN YFIH"/>
    <property type="match status" value="1"/>
</dbReference>
<evidence type="ECO:0000256" key="7">
    <source>
        <dbReference type="ARBA" id="ARBA00022801"/>
    </source>
</evidence>
<evidence type="ECO:0000256" key="3">
    <source>
        <dbReference type="ARBA" id="ARBA00003215"/>
    </source>
</evidence>
<evidence type="ECO:0000313" key="13">
    <source>
        <dbReference type="EMBL" id="PZD93880.1"/>
    </source>
</evidence>
<comment type="catalytic activity">
    <reaction evidence="10">
        <text>adenosine + phosphate = alpha-D-ribose 1-phosphate + adenine</text>
        <dbReference type="Rhea" id="RHEA:27642"/>
        <dbReference type="ChEBI" id="CHEBI:16335"/>
        <dbReference type="ChEBI" id="CHEBI:16708"/>
        <dbReference type="ChEBI" id="CHEBI:43474"/>
        <dbReference type="ChEBI" id="CHEBI:57720"/>
        <dbReference type="EC" id="2.4.2.1"/>
    </reaction>
    <physiologicalReaction direction="left-to-right" evidence="10">
        <dbReference type="Rhea" id="RHEA:27643"/>
    </physiologicalReaction>
</comment>
<name>A0A2W1L6X8_9BACL</name>
<evidence type="ECO:0000256" key="12">
    <source>
        <dbReference type="RuleBase" id="RU361274"/>
    </source>
</evidence>
<dbReference type="SUPFAM" id="SSF64438">
    <property type="entry name" value="CNF1/YfiH-like putative cysteine hydrolases"/>
    <property type="match status" value="1"/>
</dbReference>
<evidence type="ECO:0000256" key="2">
    <source>
        <dbReference type="ARBA" id="ARBA00001947"/>
    </source>
</evidence>
<dbReference type="InterPro" id="IPR011324">
    <property type="entry name" value="Cytotoxic_necrot_fac-like_cat"/>
</dbReference>
<organism evidence="13 14">
    <name type="scientific">Paenibacillus sambharensis</name>
    <dbReference type="NCBI Taxonomy" id="1803190"/>
    <lineage>
        <taxon>Bacteria</taxon>
        <taxon>Bacillati</taxon>
        <taxon>Bacillota</taxon>
        <taxon>Bacilli</taxon>
        <taxon>Bacillales</taxon>
        <taxon>Paenibacillaceae</taxon>
        <taxon>Paenibacillus</taxon>
    </lineage>
</organism>
<comment type="catalytic activity">
    <reaction evidence="9">
        <text>adenosine + H2O + H(+) = inosine + NH4(+)</text>
        <dbReference type="Rhea" id="RHEA:24408"/>
        <dbReference type="ChEBI" id="CHEBI:15377"/>
        <dbReference type="ChEBI" id="CHEBI:15378"/>
        <dbReference type="ChEBI" id="CHEBI:16335"/>
        <dbReference type="ChEBI" id="CHEBI:17596"/>
        <dbReference type="ChEBI" id="CHEBI:28938"/>
        <dbReference type="EC" id="3.5.4.4"/>
    </reaction>
    <physiologicalReaction direction="left-to-right" evidence="9">
        <dbReference type="Rhea" id="RHEA:24409"/>
    </physiologicalReaction>
</comment>
<dbReference type="InterPro" id="IPR038371">
    <property type="entry name" value="Cu_polyphenol_OxRdtase_sf"/>
</dbReference>
<keyword evidence="14" id="KW-1185">Reference proteome</keyword>
<dbReference type="AlphaFoldDB" id="A0A2W1L6X8"/>
<dbReference type="CDD" id="cd16833">
    <property type="entry name" value="YfiH"/>
    <property type="match status" value="1"/>
</dbReference>
<dbReference type="GO" id="GO:0017061">
    <property type="term" value="F:S-methyl-5-thioadenosine phosphorylase activity"/>
    <property type="evidence" value="ECO:0007669"/>
    <property type="project" value="UniProtKB-EC"/>
</dbReference>
<evidence type="ECO:0000256" key="6">
    <source>
        <dbReference type="ARBA" id="ARBA00022723"/>
    </source>
</evidence>
<comment type="catalytic activity">
    <reaction evidence="11">
        <text>S-methyl-5'-thioadenosine + phosphate = 5-(methylsulfanyl)-alpha-D-ribose 1-phosphate + adenine</text>
        <dbReference type="Rhea" id="RHEA:11852"/>
        <dbReference type="ChEBI" id="CHEBI:16708"/>
        <dbReference type="ChEBI" id="CHEBI:17509"/>
        <dbReference type="ChEBI" id="CHEBI:43474"/>
        <dbReference type="ChEBI" id="CHEBI:58533"/>
        <dbReference type="EC" id="2.4.2.28"/>
    </reaction>
    <physiologicalReaction direction="left-to-right" evidence="11">
        <dbReference type="Rhea" id="RHEA:11853"/>
    </physiologicalReaction>
</comment>
<evidence type="ECO:0000313" key="14">
    <source>
        <dbReference type="Proteomes" id="UP000249522"/>
    </source>
</evidence>
<proteinExistence type="inferred from homology"/>
<comment type="cofactor">
    <cofactor evidence="2">
        <name>Zn(2+)</name>
        <dbReference type="ChEBI" id="CHEBI:29105"/>
    </cofactor>
</comment>
<dbReference type="OrthoDB" id="4279at2"/>
<evidence type="ECO:0000256" key="5">
    <source>
        <dbReference type="ARBA" id="ARBA00022679"/>
    </source>
</evidence>
<evidence type="ECO:0000256" key="1">
    <source>
        <dbReference type="ARBA" id="ARBA00000553"/>
    </source>
</evidence>
<evidence type="ECO:0000256" key="8">
    <source>
        <dbReference type="ARBA" id="ARBA00022833"/>
    </source>
</evidence>
<comment type="caution">
    <text evidence="13">The sequence shown here is derived from an EMBL/GenBank/DDBJ whole genome shotgun (WGS) entry which is preliminary data.</text>
</comment>
<dbReference type="PANTHER" id="PTHR30616:SF2">
    <property type="entry name" value="PURINE NUCLEOSIDE PHOSPHORYLASE LACC1"/>
    <property type="match status" value="1"/>
</dbReference>
<evidence type="ECO:0000256" key="11">
    <source>
        <dbReference type="ARBA" id="ARBA00049893"/>
    </source>
</evidence>
<dbReference type="NCBIfam" id="TIGR00726">
    <property type="entry name" value="peptidoglycan editing factor PgeF"/>
    <property type="match status" value="1"/>
</dbReference>
<comment type="catalytic activity">
    <reaction evidence="1">
        <text>inosine + phosphate = alpha-D-ribose 1-phosphate + hypoxanthine</text>
        <dbReference type="Rhea" id="RHEA:27646"/>
        <dbReference type="ChEBI" id="CHEBI:17368"/>
        <dbReference type="ChEBI" id="CHEBI:17596"/>
        <dbReference type="ChEBI" id="CHEBI:43474"/>
        <dbReference type="ChEBI" id="CHEBI:57720"/>
        <dbReference type="EC" id="2.4.2.1"/>
    </reaction>
    <physiologicalReaction direction="left-to-right" evidence="1">
        <dbReference type="Rhea" id="RHEA:27647"/>
    </physiologicalReaction>
</comment>
<evidence type="ECO:0000256" key="4">
    <source>
        <dbReference type="ARBA" id="ARBA00007353"/>
    </source>
</evidence>
<dbReference type="RefSeq" id="WP_111148691.1">
    <property type="nucleotide sequence ID" value="NZ_QKRB01000055.1"/>
</dbReference>
<sequence length="282" mass="30092">MEPFVRQTNDGKPSLHMLQSWIEEMPGLTAGITGREGGVSGEPWRSLNCAFHVGDDPEAVIRNRQLVTEALGWTLEAWTCAEQVHGTAVFRVMGKDRGSGSVSRESAIPGADAIMTDVPGVLLASFYADCVPLFFLDPVNHAAALAHAGWKGTVGGIARNTIEAMSSAYGTDPASLRCAIGPSIGACCYEVYGPVKEQITEAAERLSEENGTPADTLVTRTGDGTARVNLKEINRQIMIKAGILATNIEITKQCTGCLTGEFYSHRVEQGRAGRMASFIGFA</sequence>
<dbReference type="GO" id="GO:0016787">
    <property type="term" value="F:hydrolase activity"/>
    <property type="evidence" value="ECO:0007669"/>
    <property type="project" value="UniProtKB-KW"/>
</dbReference>
<dbReference type="Proteomes" id="UP000249522">
    <property type="component" value="Unassembled WGS sequence"/>
</dbReference>
<dbReference type="Gene3D" id="3.60.140.10">
    <property type="entry name" value="CNF1/YfiH-like putative cysteine hydrolases"/>
    <property type="match status" value="1"/>
</dbReference>
<protein>
    <recommendedName>
        <fullName evidence="12">Purine nucleoside phosphorylase</fullName>
    </recommendedName>
</protein>
<reference evidence="13 14" key="1">
    <citation type="submission" date="2018-06" db="EMBL/GenBank/DDBJ databases">
        <title>Paenibacillus imtechensis sp. nov.</title>
        <authorList>
            <person name="Pinnaka A.K."/>
            <person name="Singh H."/>
            <person name="Kaur M."/>
        </authorList>
    </citation>
    <scope>NUCLEOTIDE SEQUENCE [LARGE SCALE GENOMIC DNA]</scope>
    <source>
        <strain evidence="13 14">SMB1</strain>
    </source>
</reference>
<accession>A0A2W1L6X8</accession>
<keyword evidence="6" id="KW-0479">Metal-binding</keyword>
<dbReference type="EMBL" id="QKRB01000055">
    <property type="protein sequence ID" value="PZD93880.1"/>
    <property type="molecule type" value="Genomic_DNA"/>
</dbReference>
<gene>
    <name evidence="13" type="primary">pgeF</name>
    <name evidence="13" type="ORF">DNH61_20490</name>
</gene>
<dbReference type="InterPro" id="IPR003730">
    <property type="entry name" value="Cu_polyphenol_OxRdtase"/>
</dbReference>
<evidence type="ECO:0000256" key="9">
    <source>
        <dbReference type="ARBA" id="ARBA00047989"/>
    </source>
</evidence>
<dbReference type="GO" id="GO:0005507">
    <property type="term" value="F:copper ion binding"/>
    <property type="evidence" value="ECO:0007669"/>
    <property type="project" value="TreeGrafter"/>
</dbReference>
<keyword evidence="8" id="KW-0862">Zinc</keyword>
<evidence type="ECO:0000256" key="10">
    <source>
        <dbReference type="ARBA" id="ARBA00048968"/>
    </source>
</evidence>